<evidence type="ECO:0000256" key="4">
    <source>
        <dbReference type="ARBA" id="ARBA00022824"/>
    </source>
</evidence>
<keyword evidence="10" id="KW-1185">Reference proteome</keyword>
<reference evidence="11" key="1">
    <citation type="submission" date="2022-11" db="UniProtKB">
        <authorList>
            <consortium name="WormBaseParasite"/>
        </authorList>
    </citation>
    <scope>IDENTIFICATION</scope>
</reference>
<keyword evidence="5 7" id="KW-1133">Transmembrane helix</keyword>
<dbReference type="InterPro" id="IPR008814">
    <property type="entry name" value="Swp1"/>
</dbReference>
<evidence type="ECO:0000313" key="10">
    <source>
        <dbReference type="Proteomes" id="UP000887572"/>
    </source>
</evidence>
<feature type="domain" description="Ribophorin II C-terminal" evidence="9">
    <location>
        <begin position="24"/>
        <end position="72"/>
    </location>
</feature>
<sequence>MIRYLPVLLFLLVQVTAMPKSSYPEPRPPVLLSDIFAVICAAPLVFLFILWSRIGLNFYNFKWSFWTLGFHLNMFETLQWLAFVGVFTLFCGNRLLHSFAVPKKSNLE</sequence>
<dbReference type="GO" id="GO:0008250">
    <property type="term" value="C:oligosaccharyltransferase complex"/>
    <property type="evidence" value="ECO:0007669"/>
    <property type="project" value="InterPro"/>
</dbReference>
<dbReference type="WBParaSite" id="Gr19_v10_g11108.t1">
    <property type="protein sequence ID" value="Gr19_v10_g11108.t1"/>
    <property type="gene ID" value="Gr19_v10_g11108"/>
</dbReference>
<evidence type="ECO:0000256" key="2">
    <source>
        <dbReference type="ARBA" id="ARBA00022692"/>
    </source>
</evidence>
<keyword evidence="3 8" id="KW-0732">Signal</keyword>
<dbReference type="InterPro" id="IPR056790">
    <property type="entry name" value="Ribophorin_II_C"/>
</dbReference>
<dbReference type="Pfam" id="PF25147">
    <property type="entry name" value="Ribophorin_II_C"/>
    <property type="match status" value="1"/>
</dbReference>
<evidence type="ECO:0000256" key="3">
    <source>
        <dbReference type="ARBA" id="ARBA00022729"/>
    </source>
</evidence>
<keyword evidence="6 7" id="KW-0472">Membrane</keyword>
<proteinExistence type="predicted"/>
<keyword evidence="2 7" id="KW-0812">Transmembrane</keyword>
<dbReference type="Proteomes" id="UP000887572">
    <property type="component" value="Unplaced"/>
</dbReference>
<organism evidence="10 11">
    <name type="scientific">Globodera rostochiensis</name>
    <name type="common">Golden nematode worm</name>
    <name type="synonym">Heterodera rostochiensis</name>
    <dbReference type="NCBI Taxonomy" id="31243"/>
    <lineage>
        <taxon>Eukaryota</taxon>
        <taxon>Metazoa</taxon>
        <taxon>Ecdysozoa</taxon>
        <taxon>Nematoda</taxon>
        <taxon>Chromadorea</taxon>
        <taxon>Rhabditida</taxon>
        <taxon>Tylenchina</taxon>
        <taxon>Tylenchomorpha</taxon>
        <taxon>Tylenchoidea</taxon>
        <taxon>Heteroderidae</taxon>
        <taxon>Heteroderinae</taxon>
        <taxon>Globodera</taxon>
    </lineage>
</organism>
<feature type="signal peptide" evidence="8">
    <location>
        <begin position="1"/>
        <end position="17"/>
    </location>
</feature>
<evidence type="ECO:0000256" key="7">
    <source>
        <dbReference type="SAM" id="Phobius"/>
    </source>
</evidence>
<protein>
    <submittedName>
        <fullName evidence="11">Dolichyl-diphosphooligosaccharide--protein glycosyltransferase subunit 2</fullName>
    </submittedName>
</protein>
<dbReference type="PANTHER" id="PTHR12640:SF0">
    <property type="entry name" value="DOLICHYL-DIPHOSPHOOLIGOSACCHARIDE--PROTEIN GLYCOSYLTRANSFERASE SUBUNIT 2"/>
    <property type="match status" value="1"/>
</dbReference>
<keyword evidence="4" id="KW-0256">Endoplasmic reticulum</keyword>
<dbReference type="PANTHER" id="PTHR12640">
    <property type="entry name" value="RIBOPHORIN II"/>
    <property type="match status" value="1"/>
</dbReference>
<dbReference type="AlphaFoldDB" id="A0A914GT10"/>
<evidence type="ECO:0000259" key="9">
    <source>
        <dbReference type="Pfam" id="PF25147"/>
    </source>
</evidence>
<evidence type="ECO:0000256" key="5">
    <source>
        <dbReference type="ARBA" id="ARBA00022989"/>
    </source>
</evidence>
<accession>A0A914GT10</accession>
<name>A0A914GT10_GLORO</name>
<evidence type="ECO:0000256" key="6">
    <source>
        <dbReference type="ARBA" id="ARBA00023136"/>
    </source>
</evidence>
<comment type="subcellular location">
    <subcellularLocation>
        <location evidence="1">Endoplasmic reticulum membrane</location>
        <topology evidence="1">Multi-pass membrane protein</topology>
    </subcellularLocation>
</comment>
<evidence type="ECO:0000313" key="11">
    <source>
        <dbReference type="WBParaSite" id="Gr19_v10_g11108.t1"/>
    </source>
</evidence>
<evidence type="ECO:0000256" key="1">
    <source>
        <dbReference type="ARBA" id="ARBA00004477"/>
    </source>
</evidence>
<dbReference type="GO" id="GO:0006487">
    <property type="term" value="P:protein N-linked glycosylation"/>
    <property type="evidence" value="ECO:0007669"/>
    <property type="project" value="TreeGrafter"/>
</dbReference>
<feature type="transmembrane region" description="Helical" evidence="7">
    <location>
        <begin position="35"/>
        <end position="56"/>
    </location>
</feature>
<evidence type="ECO:0000256" key="8">
    <source>
        <dbReference type="SAM" id="SignalP"/>
    </source>
</evidence>
<feature type="chain" id="PRO_5044237181" evidence="8">
    <location>
        <begin position="18"/>
        <end position="108"/>
    </location>
</feature>